<evidence type="ECO:0000313" key="2">
    <source>
        <dbReference type="Proteomes" id="UP000886520"/>
    </source>
</evidence>
<sequence length="241" mass="27801">MLRIRLIGTNDPAEIFPAPLIQTVPENLKHLELENFGIAEILTFVPQDHRDLSKTQRVFLRRIQDVTVSMIDSVNRLDLYAQDLADCIIKECRLDDGGVHLYGRFSRLALRIGSEQYIMLSDREGRRRSGELVWILQHSKHRLECRYKQGDIQMVASLLAACQENFARNQGTLDVKVLYGIKVVGEEFFLYSVNFKEEYLQQIAEEPPNVDLVAHKYPDCCAIDSWCPAHCREATVQQQYC</sequence>
<dbReference type="OrthoDB" id="1910094at2759"/>
<protein>
    <submittedName>
        <fullName evidence="1">Uncharacterized protein</fullName>
    </submittedName>
</protein>
<gene>
    <name evidence="1" type="ORF">GOP47_0014683</name>
</gene>
<evidence type="ECO:0000313" key="1">
    <source>
        <dbReference type="EMBL" id="KAI5070340.1"/>
    </source>
</evidence>
<organism evidence="1 2">
    <name type="scientific">Adiantum capillus-veneris</name>
    <name type="common">Maidenhair fern</name>
    <dbReference type="NCBI Taxonomy" id="13818"/>
    <lineage>
        <taxon>Eukaryota</taxon>
        <taxon>Viridiplantae</taxon>
        <taxon>Streptophyta</taxon>
        <taxon>Embryophyta</taxon>
        <taxon>Tracheophyta</taxon>
        <taxon>Polypodiopsida</taxon>
        <taxon>Polypodiidae</taxon>
        <taxon>Polypodiales</taxon>
        <taxon>Pteridineae</taxon>
        <taxon>Pteridaceae</taxon>
        <taxon>Vittarioideae</taxon>
        <taxon>Adiantum</taxon>
    </lineage>
</organism>
<keyword evidence="2" id="KW-1185">Reference proteome</keyword>
<reference evidence="1" key="1">
    <citation type="submission" date="2021-01" db="EMBL/GenBank/DDBJ databases">
        <title>Adiantum capillus-veneris genome.</title>
        <authorList>
            <person name="Fang Y."/>
            <person name="Liao Q."/>
        </authorList>
    </citation>
    <scope>NUCLEOTIDE SEQUENCE</scope>
    <source>
        <strain evidence="1">H3</strain>
        <tissue evidence="1">Leaf</tissue>
    </source>
</reference>
<dbReference type="EMBL" id="JABFUD020000014">
    <property type="protein sequence ID" value="KAI5070340.1"/>
    <property type="molecule type" value="Genomic_DNA"/>
</dbReference>
<dbReference type="AlphaFoldDB" id="A0A9D4UM62"/>
<accession>A0A9D4UM62</accession>
<comment type="caution">
    <text evidence="1">The sequence shown here is derived from an EMBL/GenBank/DDBJ whole genome shotgun (WGS) entry which is preliminary data.</text>
</comment>
<proteinExistence type="predicted"/>
<name>A0A9D4UM62_ADICA</name>
<dbReference type="Proteomes" id="UP000886520">
    <property type="component" value="Chromosome 14"/>
</dbReference>